<proteinExistence type="predicted"/>
<evidence type="ECO:0000256" key="1">
    <source>
        <dbReference type="SAM" id="SignalP"/>
    </source>
</evidence>
<keyword evidence="3" id="KW-1185">Reference proteome</keyword>
<comment type="caution">
    <text evidence="2">The sequence shown here is derived from an EMBL/GenBank/DDBJ whole genome shotgun (WGS) entry which is preliminary data.</text>
</comment>
<sequence length="132" mass="15713">MMLSWWRGRLRRWLNLSWTVLLVAKLREEHEGRDSRVIPQDQYQKIQKKLADCRVSVAELEMEHLMFDLENGRSLDDFSQSEIESLRSYTKKRIWQINISASLDTEDRRGNTSTRDTLTTIVKLLRGIEYLV</sequence>
<accession>A0A8X7VF03</accession>
<dbReference type="Proteomes" id="UP000886595">
    <property type="component" value="Unassembled WGS sequence"/>
</dbReference>
<feature type="chain" id="PRO_5036488450" evidence="1">
    <location>
        <begin position="29"/>
        <end position="132"/>
    </location>
</feature>
<evidence type="ECO:0000313" key="2">
    <source>
        <dbReference type="EMBL" id="KAG2310109.1"/>
    </source>
</evidence>
<reference evidence="2 3" key="1">
    <citation type="submission" date="2020-02" db="EMBL/GenBank/DDBJ databases">
        <authorList>
            <person name="Ma Q."/>
            <person name="Huang Y."/>
            <person name="Song X."/>
            <person name="Pei D."/>
        </authorList>
    </citation>
    <scope>NUCLEOTIDE SEQUENCE [LARGE SCALE GENOMIC DNA]</scope>
    <source>
        <strain evidence="2">Sxm20200214</strain>
        <tissue evidence="2">Leaf</tissue>
    </source>
</reference>
<feature type="signal peptide" evidence="1">
    <location>
        <begin position="1"/>
        <end position="28"/>
    </location>
</feature>
<protein>
    <submittedName>
        <fullName evidence="2">Uncharacterized protein</fullName>
    </submittedName>
</protein>
<evidence type="ECO:0000313" key="3">
    <source>
        <dbReference type="Proteomes" id="UP000886595"/>
    </source>
</evidence>
<dbReference type="OrthoDB" id="1163690at2759"/>
<organism evidence="2 3">
    <name type="scientific">Brassica carinata</name>
    <name type="common">Ethiopian mustard</name>
    <name type="synonym">Abyssinian cabbage</name>
    <dbReference type="NCBI Taxonomy" id="52824"/>
    <lineage>
        <taxon>Eukaryota</taxon>
        <taxon>Viridiplantae</taxon>
        <taxon>Streptophyta</taxon>
        <taxon>Embryophyta</taxon>
        <taxon>Tracheophyta</taxon>
        <taxon>Spermatophyta</taxon>
        <taxon>Magnoliopsida</taxon>
        <taxon>eudicotyledons</taxon>
        <taxon>Gunneridae</taxon>
        <taxon>Pentapetalae</taxon>
        <taxon>rosids</taxon>
        <taxon>malvids</taxon>
        <taxon>Brassicales</taxon>
        <taxon>Brassicaceae</taxon>
        <taxon>Brassiceae</taxon>
        <taxon>Brassica</taxon>
    </lineage>
</organism>
<name>A0A8X7VF03_BRACI</name>
<dbReference type="AlphaFoldDB" id="A0A8X7VF03"/>
<gene>
    <name evidence="2" type="ORF">Bca52824_021666</name>
</gene>
<keyword evidence="1" id="KW-0732">Signal</keyword>
<dbReference type="EMBL" id="JAAMPC010000005">
    <property type="protein sequence ID" value="KAG2310109.1"/>
    <property type="molecule type" value="Genomic_DNA"/>
</dbReference>